<name>A0A285PWB0_9FIRM</name>
<feature type="transmembrane region" description="Helical" evidence="1">
    <location>
        <begin position="12"/>
        <end position="32"/>
    </location>
</feature>
<evidence type="ECO:0000313" key="2">
    <source>
        <dbReference type="EMBL" id="SOB72305.1"/>
    </source>
</evidence>
<feature type="transmembrane region" description="Helical" evidence="1">
    <location>
        <begin position="120"/>
        <end position="143"/>
    </location>
</feature>
<feature type="transmembrane region" description="Helical" evidence="1">
    <location>
        <begin position="229"/>
        <end position="247"/>
    </location>
</feature>
<dbReference type="AlphaFoldDB" id="A0A285PWB0"/>
<accession>A0A285PWB0</accession>
<dbReference type="RefSeq" id="WP_096240149.1">
    <property type="nucleotide sequence ID" value="NZ_LT907978.1"/>
</dbReference>
<proteinExistence type="predicted"/>
<evidence type="ECO:0000313" key="3">
    <source>
        <dbReference type="Proteomes" id="UP000217549"/>
    </source>
</evidence>
<dbReference type="KEGG" id="ehl:EHLA_1586"/>
<feature type="transmembrane region" description="Helical" evidence="1">
    <location>
        <begin position="52"/>
        <end position="73"/>
    </location>
</feature>
<dbReference type="Proteomes" id="UP000217549">
    <property type="component" value="Chromosome I"/>
</dbReference>
<reference evidence="3" key="1">
    <citation type="submission" date="2017-09" db="EMBL/GenBank/DDBJ databases">
        <authorList>
            <person name="Shetty A S."/>
        </authorList>
    </citation>
    <scope>NUCLEOTIDE SEQUENCE [LARGE SCALE GENOMIC DNA]</scope>
</reference>
<dbReference type="InterPro" id="IPR032479">
    <property type="entry name" value="DUF5058"/>
</dbReference>
<keyword evidence="1" id="KW-0812">Transmembrane</keyword>
<organism evidence="2 3">
    <name type="scientific">Anaerobutyricum hallii</name>
    <dbReference type="NCBI Taxonomy" id="39488"/>
    <lineage>
        <taxon>Bacteria</taxon>
        <taxon>Bacillati</taxon>
        <taxon>Bacillota</taxon>
        <taxon>Clostridia</taxon>
        <taxon>Lachnospirales</taxon>
        <taxon>Lachnospiraceae</taxon>
        <taxon>Anaerobutyricum</taxon>
    </lineage>
</organism>
<gene>
    <name evidence="2" type="ORF">EHLA_1586</name>
</gene>
<keyword evidence="1" id="KW-0472">Membrane</keyword>
<keyword evidence="3" id="KW-1185">Reference proteome</keyword>
<protein>
    <recommendedName>
        <fullName evidence="4">DUF5058 family protein</fullName>
    </recommendedName>
</protein>
<feature type="transmembrane region" description="Helical" evidence="1">
    <location>
        <begin position="198"/>
        <end position="217"/>
    </location>
</feature>
<dbReference type="EMBL" id="LT907978">
    <property type="protein sequence ID" value="SOB72305.1"/>
    <property type="molecule type" value="Genomic_DNA"/>
</dbReference>
<feature type="transmembrane region" description="Helical" evidence="1">
    <location>
        <begin position="164"/>
        <end position="183"/>
    </location>
</feature>
<evidence type="ECO:0008006" key="4">
    <source>
        <dbReference type="Google" id="ProtNLM"/>
    </source>
</evidence>
<sequence>MSILNQLNSIPMYAICGCIVAFVAIVCIIFLVRAYRAGKAIGMDTTNMNRAIISSITFSILPSVGILLGVIALSGCLGTPWPWLRLSVIGALHYETQIAEAAAEQVGMSSLSAAEMTPTAFTTIALLMSVCIIWGMVLSIFFNKKYTRKLSDQKNSSGAGFGDMAMKAMFIGLVSTYVGRYLGQFVSENGVFTFTGDYIPIIVMIVSAVVMAVFTFFIEKKKVAWLDSFSLAGSMLLGMTAAVFVALL</sequence>
<dbReference type="Pfam" id="PF16481">
    <property type="entry name" value="DUF5058"/>
    <property type="match status" value="1"/>
</dbReference>
<evidence type="ECO:0000256" key="1">
    <source>
        <dbReference type="SAM" id="Phobius"/>
    </source>
</evidence>
<keyword evidence="1" id="KW-1133">Transmembrane helix</keyword>